<dbReference type="Proteomes" id="UP000192917">
    <property type="component" value="Unassembled WGS sequence"/>
</dbReference>
<evidence type="ECO:0000313" key="2">
    <source>
        <dbReference type="Proteomes" id="UP000192917"/>
    </source>
</evidence>
<dbReference type="AlphaFoldDB" id="A0A1Y6BTY8"/>
<protein>
    <submittedName>
        <fullName evidence="1">Uncharacterized protein</fullName>
    </submittedName>
</protein>
<accession>A0A1Y6BTY8</accession>
<proteinExistence type="predicted"/>
<name>A0A1Y6BTY8_9PROT</name>
<dbReference type="STRING" id="560819.SAMN05428998_10968"/>
<gene>
    <name evidence="1" type="ORF">SAMN05428998_10968</name>
</gene>
<organism evidence="1 2">
    <name type="scientific">Tistlia consotensis USBA 355</name>
    <dbReference type="NCBI Taxonomy" id="560819"/>
    <lineage>
        <taxon>Bacteria</taxon>
        <taxon>Pseudomonadati</taxon>
        <taxon>Pseudomonadota</taxon>
        <taxon>Alphaproteobacteria</taxon>
        <taxon>Rhodospirillales</taxon>
        <taxon>Rhodovibrionaceae</taxon>
        <taxon>Tistlia</taxon>
    </lineage>
</organism>
<evidence type="ECO:0000313" key="1">
    <source>
        <dbReference type="EMBL" id="SMF27233.1"/>
    </source>
</evidence>
<dbReference type="EMBL" id="FWZX01000009">
    <property type="protein sequence ID" value="SMF27233.1"/>
    <property type="molecule type" value="Genomic_DNA"/>
</dbReference>
<reference evidence="1 2" key="1">
    <citation type="submission" date="2017-04" db="EMBL/GenBank/DDBJ databases">
        <authorList>
            <person name="Afonso C.L."/>
            <person name="Miller P.J."/>
            <person name="Scott M.A."/>
            <person name="Spackman E."/>
            <person name="Goraichik I."/>
            <person name="Dimitrov K.M."/>
            <person name="Suarez D.L."/>
            <person name="Swayne D.E."/>
        </authorList>
    </citation>
    <scope>NUCLEOTIDE SEQUENCE [LARGE SCALE GENOMIC DNA]</scope>
    <source>
        <strain evidence="1 2">USBA 355</strain>
    </source>
</reference>
<keyword evidence="2" id="KW-1185">Reference proteome</keyword>
<sequence>MSLEDADARIALVERAGPLLYGSEWQRALARGLGPLHPEGARPSIDDSLVRKWVRRARPVPDWVSGALMQLLRDRASALEAERADCEALIAELAGSDGRRE</sequence>
<dbReference type="RefSeq" id="WP_200808489.1">
    <property type="nucleotide sequence ID" value="NZ_FWZX01000009.1"/>
</dbReference>